<comment type="similarity">
    <text evidence="2">Belongs to the EamA transporter family.</text>
</comment>
<evidence type="ECO:0000256" key="5">
    <source>
        <dbReference type="ARBA" id="ARBA00023136"/>
    </source>
</evidence>
<dbReference type="InterPro" id="IPR037185">
    <property type="entry name" value="EmrE-like"/>
</dbReference>
<feature type="transmembrane region" description="Helical" evidence="6">
    <location>
        <begin position="246"/>
        <end position="263"/>
    </location>
</feature>
<proteinExistence type="inferred from homology"/>
<protein>
    <submittedName>
        <fullName evidence="8">DMT family transporter</fullName>
    </submittedName>
</protein>
<feature type="transmembrane region" description="Helical" evidence="6">
    <location>
        <begin position="128"/>
        <end position="148"/>
    </location>
</feature>
<dbReference type="SUPFAM" id="SSF103481">
    <property type="entry name" value="Multidrug resistance efflux transporter EmrE"/>
    <property type="match status" value="2"/>
</dbReference>
<reference evidence="8" key="1">
    <citation type="submission" date="2021-02" db="EMBL/GenBank/DDBJ databases">
        <title>PHA producing bacteria isolated from coastal sediment in Guangdong, Shenzhen.</title>
        <authorList>
            <person name="Zheng W."/>
            <person name="Yu S."/>
            <person name="Huang Y."/>
        </authorList>
    </citation>
    <scope>NUCLEOTIDE SEQUENCE</scope>
    <source>
        <strain evidence="8">TN14-10</strain>
    </source>
</reference>
<evidence type="ECO:0000313" key="8">
    <source>
        <dbReference type="EMBL" id="MBN7799072.1"/>
    </source>
</evidence>
<dbReference type="InterPro" id="IPR050638">
    <property type="entry name" value="AA-Vitamin_Transporters"/>
</dbReference>
<feature type="transmembrane region" description="Helical" evidence="6">
    <location>
        <begin position="269"/>
        <end position="286"/>
    </location>
</feature>
<dbReference type="InterPro" id="IPR000620">
    <property type="entry name" value="EamA_dom"/>
</dbReference>
<evidence type="ECO:0000256" key="1">
    <source>
        <dbReference type="ARBA" id="ARBA00004141"/>
    </source>
</evidence>
<evidence type="ECO:0000256" key="2">
    <source>
        <dbReference type="ARBA" id="ARBA00007362"/>
    </source>
</evidence>
<comment type="caution">
    <text evidence="8">The sequence shown here is derived from an EMBL/GenBank/DDBJ whole genome shotgun (WGS) entry which is preliminary data.</text>
</comment>
<dbReference type="Proteomes" id="UP000664303">
    <property type="component" value="Unassembled WGS sequence"/>
</dbReference>
<dbReference type="EMBL" id="JAFKCZ010000023">
    <property type="protein sequence ID" value="MBN7799072.1"/>
    <property type="molecule type" value="Genomic_DNA"/>
</dbReference>
<evidence type="ECO:0000256" key="3">
    <source>
        <dbReference type="ARBA" id="ARBA00022692"/>
    </source>
</evidence>
<sequence length="298" mass="32304">MTNDRKALLLGLAAIFLWSTVATAFKLALRHLDVFQLLAWAATCSAIALWLIVVRQRKARLALGYLRESPGYFLFMGLLNPLAYYLILLHAYDLLPAQQAQPINYTWAITLALLAVPMLGQKLSRRDLLAVLLGYSGVVVIATEGRVLDMQFASVEGVICALASTIIWALYWLLGTRNHRDPVASLCLNFTLAAPLAWLVCALFSTPWTSGWQGPAAAIYVGLFEMGITFALWSSALKLASGVSRVGNLIFLSPLFSLVFIATILGETIHPATLAGLALIIPGVLLQQTGRPAVPAQA</sequence>
<feature type="domain" description="EamA" evidence="7">
    <location>
        <begin position="6"/>
        <end position="142"/>
    </location>
</feature>
<keyword evidence="4 6" id="KW-1133">Transmembrane helix</keyword>
<keyword evidence="3 6" id="KW-0812">Transmembrane</keyword>
<feature type="domain" description="EamA" evidence="7">
    <location>
        <begin position="157"/>
        <end position="286"/>
    </location>
</feature>
<feature type="transmembrane region" description="Helical" evidence="6">
    <location>
        <begin position="217"/>
        <end position="234"/>
    </location>
</feature>
<dbReference type="GO" id="GO:0016020">
    <property type="term" value="C:membrane"/>
    <property type="evidence" value="ECO:0007669"/>
    <property type="project" value="UniProtKB-SubCell"/>
</dbReference>
<feature type="transmembrane region" description="Helical" evidence="6">
    <location>
        <begin position="154"/>
        <end position="174"/>
    </location>
</feature>
<dbReference type="PANTHER" id="PTHR32322">
    <property type="entry name" value="INNER MEMBRANE TRANSPORTER"/>
    <property type="match status" value="1"/>
</dbReference>
<keyword evidence="5 6" id="KW-0472">Membrane</keyword>
<organism evidence="8 9">
    <name type="scientific">Parahaliea mediterranea</name>
    <dbReference type="NCBI Taxonomy" id="651086"/>
    <lineage>
        <taxon>Bacteria</taxon>
        <taxon>Pseudomonadati</taxon>
        <taxon>Pseudomonadota</taxon>
        <taxon>Gammaproteobacteria</taxon>
        <taxon>Cellvibrionales</taxon>
        <taxon>Halieaceae</taxon>
        <taxon>Parahaliea</taxon>
    </lineage>
</organism>
<dbReference type="RefSeq" id="WP_206562520.1">
    <property type="nucleotide sequence ID" value="NZ_JAFKCZ010000023.1"/>
</dbReference>
<comment type="subcellular location">
    <subcellularLocation>
        <location evidence="1">Membrane</location>
        <topology evidence="1">Multi-pass membrane protein</topology>
    </subcellularLocation>
</comment>
<feature type="transmembrane region" description="Helical" evidence="6">
    <location>
        <begin position="186"/>
        <end position="205"/>
    </location>
</feature>
<evidence type="ECO:0000259" key="7">
    <source>
        <dbReference type="Pfam" id="PF00892"/>
    </source>
</evidence>
<dbReference type="AlphaFoldDB" id="A0A939DKB6"/>
<keyword evidence="9" id="KW-1185">Reference proteome</keyword>
<dbReference type="Pfam" id="PF00892">
    <property type="entry name" value="EamA"/>
    <property type="match status" value="2"/>
</dbReference>
<feature type="transmembrane region" description="Helical" evidence="6">
    <location>
        <begin position="73"/>
        <end position="92"/>
    </location>
</feature>
<evidence type="ECO:0000256" key="6">
    <source>
        <dbReference type="SAM" id="Phobius"/>
    </source>
</evidence>
<dbReference type="PANTHER" id="PTHR32322:SF2">
    <property type="entry name" value="EAMA DOMAIN-CONTAINING PROTEIN"/>
    <property type="match status" value="1"/>
</dbReference>
<evidence type="ECO:0000256" key="4">
    <source>
        <dbReference type="ARBA" id="ARBA00022989"/>
    </source>
</evidence>
<gene>
    <name evidence="8" type="ORF">JYP50_20915</name>
</gene>
<accession>A0A939DKB6</accession>
<feature type="transmembrane region" description="Helical" evidence="6">
    <location>
        <begin position="34"/>
        <end position="53"/>
    </location>
</feature>
<evidence type="ECO:0000313" key="9">
    <source>
        <dbReference type="Proteomes" id="UP000664303"/>
    </source>
</evidence>
<feature type="transmembrane region" description="Helical" evidence="6">
    <location>
        <begin position="104"/>
        <end position="121"/>
    </location>
</feature>
<name>A0A939DKB6_9GAMM</name>